<reference evidence="2 3" key="1">
    <citation type="submission" date="2010-10" db="EMBL/GenBank/DDBJ databases">
        <title>Complete sequence of Frankia sp. EuI1c.</title>
        <authorList>
            <consortium name="US DOE Joint Genome Institute"/>
            <person name="Lucas S."/>
            <person name="Copeland A."/>
            <person name="Lapidus A."/>
            <person name="Cheng J.-F."/>
            <person name="Bruce D."/>
            <person name="Goodwin L."/>
            <person name="Pitluck S."/>
            <person name="Chertkov O."/>
            <person name="Detter J.C."/>
            <person name="Han C."/>
            <person name="Tapia R."/>
            <person name="Land M."/>
            <person name="Hauser L."/>
            <person name="Jeffries C."/>
            <person name="Kyrpides N."/>
            <person name="Ivanova N."/>
            <person name="Mikhailova N."/>
            <person name="Beauchemin N."/>
            <person name="Sen A."/>
            <person name="Sur S.A."/>
            <person name="Gtari M."/>
            <person name="Wall L."/>
            <person name="Tisa L."/>
            <person name="Woyke T."/>
        </authorList>
    </citation>
    <scope>NUCLEOTIDE SEQUENCE [LARGE SCALE GENOMIC DNA]</scope>
    <source>
        <strain evidence="3">DSM 45817 / CECT 9037 / EuI1c</strain>
    </source>
</reference>
<accession>E3IWG0</accession>
<dbReference type="AlphaFoldDB" id="E3IWG0"/>
<proteinExistence type="predicted"/>
<dbReference type="InParanoid" id="E3IWG0"/>
<dbReference type="HOGENOM" id="CLU_3389588_0_0_11"/>
<dbReference type="KEGG" id="fri:FraEuI1c_2094"/>
<gene>
    <name evidence="2" type="ordered locus">FraEuI1c_2094</name>
</gene>
<dbReference type="Proteomes" id="UP000002484">
    <property type="component" value="Chromosome"/>
</dbReference>
<keyword evidence="3" id="KW-1185">Reference proteome</keyword>
<dbReference type="STRING" id="298654.FraEuI1c_2094"/>
<organism evidence="2 3">
    <name type="scientific">Pseudofrankia inefficax (strain DSM 45817 / CECT 9037 / DDB 130130 / EuI1c)</name>
    <name type="common">Frankia inefficax</name>
    <dbReference type="NCBI Taxonomy" id="298654"/>
    <lineage>
        <taxon>Bacteria</taxon>
        <taxon>Bacillati</taxon>
        <taxon>Actinomycetota</taxon>
        <taxon>Actinomycetes</taxon>
        <taxon>Frankiales</taxon>
        <taxon>Frankiaceae</taxon>
        <taxon>Pseudofrankia</taxon>
    </lineage>
</organism>
<sequence length="32" mass="3472">MEKGSHRSAITGRYVTAATASRHPRTTLTEQG</sequence>
<protein>
    <submittedName>
        <fullName evidence="2">Uncharacterized protein</fullName>
    </submittedName>
</protein>
<name>E3IWG0_PSEI1</name>
<evidence type="ECO:0000313" key="2">
    <source>
        <dbReference type="EMBL" id="ADP80143.1"/>
    </source>
</evidence>
<evidence type="ECO:0000313" key="3">
    <source>
        <dbReference type="Proteomes" id="UP000002484"/>
    </source>
</evidence>
<dbReference type="EMBL" id="CP002299">
    <property type="protein sequence ID" value="ADP80143.1"/>
    <property type="molecule type" value="Genomic_DNA"/>
</dbReference>
<feature type="region of interest" description="Disordered" evidence="1">
    <location>
        <begin position="1"/>
        <end position="32"/>
    </location>
</feature>
<evidence type="ECO:0000256" key="1">
    <source>
        <dbReference type="SAM" id="MobiDB-lite"/>
    </source>
</evidence>